<dbReference type="InParanoid" id="A0A2P6MRV0"/>
<name>A0A2P6MRV0_9EUKA</name>
<keyword evidence="1" id="KW-0732">Signal</keyword>
<feature type="chain" id="PRO_5015149805" description="FZ domain-containing protein" evidence="1">
    <location>
        <begin position="22"/>
        <end position="197"/>
    </location>
</feature>
<organism evidence="2 3">
    <name type="scientific">Planoprotostelium fungivorum</name>
    <dbReference type="NCBI Taxonomy" id="1890364"/>
    <lineage>
        <taxon>Eukaryota</taxon>
        <taxon>Amoebozoa</taxon>
        <taxon>Evosea</taxon>
        <taxon>Variosea</taxon>
        <taxon>Cavosteliida</taxon>
        <taxon>Cavosteliaceae</taxon>
        <taxon>Planoprotostelium</taxon>
    </lineage>
</organism>
<feature type="signal peptide" evidence="1">
    <location>
        <begin position="1"/>
        <end position="21"/>
    </location>
</feature>
<dbReference type="Gene3D" id="1.10.2000.10">
    <property type="entry name" value="Frizzled cysteine-rich domain"/>
    <property type="match status" value="1"/>
</dbReference>
<keyword evidence="3" id="KW-1185">Reference proteome</keyword>
<evidence type="ECO:0008006" key="4">
    <source>
        <dbReference type="Google" id="ProtNLM"/>
    </source>
</evidence>
<dbReference type="InterPro" id="IPR036790">
    <property type="entry name" value="Frizzled_dom_sf"/>
</dbReference>
<sequence length="197" mass="22168">MKFNTRLLLCCLSGLIIVTEASVRPQMPSTFRPNSILSNMMDLRVLEECSGGHCLHYDVKNPGFCEDVMLEQNFTYCNCTTFKATDGINNDLYSPCGQSDLDALAAVYYKRFQDLRQFGGSREACNSSLKKLACYEVFKRCVDEEHPALQFGLTCRSVCYEAKNRCSLSIDCRTEFANTQCTGSDDPAVEDTFKDDL</sequence>
<evidence type="ECO:0000313" key="3">
    <source>
        <dbReference type="Proteomes" id="UP000241769"/>
    </source>
</evidence>
<proteinExistence type="predicted"/>
<comment type="caution">
    <text evidence="2">The sequence shown here is derived from an EMBL/GenBank/DDBJ whole genome shotgun (WGS) entry which is preliminary data.</text>
</comment>
<reference evidence="2 3" key="1">
    <citation type="journal article" date="2018" name="Genome Biol. Evol.">
        <title>Multiple Roots of Fruiting Body Formation in Amoebozoa.</title>
        <authorList>
            <person name="Hillmann F."/>
            <person name="Forbes G."/>
            <person name="Novohradska S."/>
            <person name="Ferling I."/>
            <person name="Riege K."/>
            <person name="Groth M."/>
            <person name="Westermann M."/>
            <person name="Marz M."/>
            <person name="Spaller T."/>
            <person name="Winckler T."/>
            <person name="Schaap P."/>
            <person name="Glockner G."/>
        </authorList>
    </citation>
    <scope>NUCLEOTIDE SEQUENCE [LARGE SCALE GENOMIC DNA]</scope>
    <source>
        <strain evidence="2 3">Jena</strain>
    </source>
</reference>
<dbReference type="EMBL" id="MDYQ01000463">
    <property type="protein sequence ID" value="PRP74434.1"/>
    <property type="molecule type" value="Genomic_DNA"/>
</dbReference>
<accession>A0A2P6MRV0</accession>
<dbReference type="AlphaFoldDB" id="A0A2P6MRV0"/>
<evidence type="ECO:0000313" key="2">
    <source>
        <dbReference type="EMBL" id="PRP74434.1"/>
    </source>
</evidence>
<evidence type="ECO:0000256" key="1">
    <source>
        <dbReference type="SAM" id="SignalP"/>
    </source>
</evidence>
<dbReference type="Proteomes" id="UP000241769">
    <property type="component" value="Unassembled WGS sequence"/>
</dbReference>
<protein>
    <recommendedName>
        <fullName evidence="4">FZ domain-containing protein</fullName>
    </recommendedName>
</protein>
<gene>
    <name evidence="2" type="ORF">PROFUN_06563</name>
</gene>